<evidence type="ECO:0000256" key="13">
    <source>
        <dbReference type="ARBA" id="ARBA00023211"/>
    </source>
</evidence>
<comment type="subunit">
    <text evidence="18">DNA polymerase III contains a core (composed of alpha, epsilon and theta chains) that associates with a tau subunit. This core dimerizes to form the POLIII' complex. PolIII' associates with the gamma complex (composed of gamma, delta, delta', psi and chi chains) and with the beta chain to form the complete DNA polymerase III complex.</text>
</comment>
<evidence type="ECO:0000256" key="11">
    <source>
        <dbReference type="ARBA" id="ARBA00022842"/>
    </source>
</evidence>
<gene>
    <name evidence="18 20" type="primary">dnaQ</name>
    <name evidence="20" type="ORF">ESZ_00239</name>
</gene>
<evidence type="ECO:0000256" key="16">
    <source>
        <dbReference type="PIRSR" id="PIRSR606309-2"/>
    </source>
</evidence>
<accession>A0A6J5JY27</accession>
<evidence type="ECO:0000313" key="21">
    <source>
        <dbReference type="Proteomes" id="UP000509549"/>
    </source>
</evidence>
<dbReference type="SUPFAM" id="SSF53098">
    <property type="entry name" value="Ribonuclease H-like"/>
    <property type="match status" value="1"/>
</dbReference>
<feature type="binding site" evidence="17">
    <location>
        <position position="9"/>
    </location>
    <ligand>
        <name>a divalent metal cation</name>
        <dbReference type="ChEBI" id="CHEBI:60240"/>
        <label>1</label>
        <note>catalytic</note>
    </ligand>
</feature>
<feature type="binding site" evidence="16">
    <location>
        <position position="9"/>
    </location>
    <ligand>
        <name>substrate</name>
    </ligand>
</feature>
<evidence type="ECO:0000256" key="7">
    <source>
        <dbReference type="ARBA" id="ARBA00022722"/>
    </source>
</evidence>
<dbReference type="GO" id="GO:0005829">
    <property type="term" value="C:cytosol"/>
    <property type="evidence" value="ECO:0007669"/>
    <property type="project" value="TreeGrafter"/>
</dbReference>
<evidence type="ECO:0000256" key="2">
    <source>
        <dbReference type="ARBA" id="ARBA00012417"/>
    </source>
</evidence>
<dbReference type="Proteomes" id="UP000509549">
    <property type="component" value="Chromosome"/>
</dbReference>
<keyword evidence="8 17" id="KW-0479">Metal-binding</keyword>
<dbReference type="PANTHER" id="PTHR30231:SF41">
    <property type="entry name" value="DNA POLYMERASE III SUBUNIT EPSILON"/>
    <property type="match status" value="1"/>
</dbReference>
<dbReference type="InterPro" id="IPR036397">
    <property type="entry name" value="RNaseH_sf"/>
</dbReference>
<evidence type="ECO:0000259" key="19">
    <source>
        <dbReference type="SMART" id="SM00479"/>
    </source>
</evidence>
<evidence type="ECO:0000256" key="5">
    <source>
        <dbReference type="ARBA" id="ARBA00022695"/>
    </source>
</evidence>
<dbReference type="InterPro" id="IPR013520">
    <property type="entry name" value="Ribonucl_H"/>
</dbReference>
<evidence type="ECO:0000256" key="9">
    <source>
        <dbReference type="ARBA" id="ARBA00022801"/>
    </source>
</evidence>
<feature type="domain" description="Exonuclease" evidence="19">
    <location>
        <begin position="2"/>
        <end position="176"/>
    </location>
</feature>
<keyword evidence="7 18" id="KW-0540">Nuclease</keyword>
<dbReference type="KEGG" id="acil:ESZ_00239"/>
<dbReference type="InterPro" id="IPR006054">
    <property type="entry name" value="DnaQ"/>
</dbReference>
<evidence type="ECO:0000256" key="14">
    <source>
        <dbReference type="ARBA" id="ARBA00049244"/>
    </source>
</evidence>
<keyword evidence="12 18" id="KW-0239">DNA-directed DNA polymerase</keyword>
<dbReference type="InterPro" id="IPR006309">
    <property type="entry name" value="DnaQ_proteo"/>
</dbReference>
<keyword evidence="4 18" id="KW-0808">Transferase</keyword>
<dbReference type="AlphaFoldDB" id="A0A6J5JY27"/>
<dbReference type="Pfam" id="PF00929">
    <property type="entry name" value="RNase_T"/>
    <property type="match status" value="1"/>
</dbReference>
<comment type="cofactor">
    <cofactor evidence="1 18">
        <name>Mn(2+)</name>
        <dbReference type="ChEBI" id="CHEBI:29035"/>
    </cofactor>
</comment>
<evidence type="ECO:0000256" key="18">
    <source>
        <dbReference type="RuleBase" id="RU364087"/>
    </source>
</evidence>
<comment type="function">
    <text evidence="18">DNA polymerase III is a complex, multichain enzyme responsible for most of the replicative synthesis in bacteria. The epsilon subunit contain the editing function and is a proofreading 3'-5' exonuclease.</text>
</comment>
<evidence type="ECO:0000256" key="1">
    <source>
        <dbReference type="ARBA" id="ARBA00001936"/>
    </source>
</evidence>
<dbReference type="EC" id="2.7.7.7" evidence="2 18"/>
<dbReference type="GO" id="GO:0003677">
    <property type="term" value="F:DNA binding"/>
    <property type="evidence" value="ECO:0007669"/>
    <property type="project" value="InterPro"/>
</dbReference>
<proteinExistence type="predicted"/>
<dbReference type="NCBIfam" id="TIGR01406">
    <property type="entry name" value="dnaQ_proteo"/>
    <property type="match status" value="1"/>
</dbReference>
<dbReference type="Gene3D" id="3.30.420.10">
    <property type="entry name" value="Ribonuclease H-like superfamily/Ribonuclease H"/>
    <property type="match status" value="1"/>
</dbReference>
<evidence type="ECO:0000256" key="15">
    <source>
        <dbReference type="PIRSR" id="PIRSR606309-1"/>
    </source>
</evidence>
<evidence type="ECO:0000256" key="10">
    <source>
        <dbReference type="ARBA" id="ARBA00022839"/>
    </source>
</evidence>
<organism evidence="20 21">
    <name type="scientific">Candidatus Azoamicus ciliaticola</name>
    <dbReference type="NCBI Taxonomy" id="2652803"/>
    <lineage>
        <taxon>Bacteria</taxon>
        <taxon>Pseudomonadati</taxon>
        <taxon>Pseudomonadota</taxon>
        <taxon>Gammaproteobacteria</taxon>
        <taxon>Candidatus Azoamicaceae</taxon>
        <taxon>Candidatus Azoamicus</taxon>
    </lineage>
</organism>
<evidence type="ECO:0000256" key="3">
    <source>
        <dbReference type="ARBA" id="ARBA00020352"/>
    </source>
</evidence>
<evidence type="ECO:0000256" key="6">
    <source>
        <dbReference type="ARBA" id="ARBA00022705"/>
    </source>
</evidence>
<feature type="binding site" evidence="17">
    <location>
        <position position="159"/>
    </location>
    <ligand>
        <name>a divalent metal cation</name>
        <dbReference type="ChEBI" id="CHEBI:60240"/>
        <label>1</label>
        <note>catalytic</note>
    </ligand>
</feature>
<feature type="binding site" evidence="17">
    <location>
        <position position="7"/>
    </location>
    <ligand>
        <name>a divalent metal cation</name>
        <dbReference type="ChEBI" id="CHEBI:60240"/>
        <label>1</label>
        <note>catalytic</note>
    </ligand>
</feature>
<feature type="binding site" evidence="16">
    <location>
        <position position="7"/>
    </location>
    <ligand>
        <name>substrate</name>
    </ligand>
</feature>
<evidence type="ECO:0000256" key="17">
    <source>
        <dbReference type="PIRSR" id="PIRSR606309-3"/>
    </source>
</evidence>
<dbReference type="CDD" id="cd06131">
    <property type="entry name" value="DNA_pol_III_epsilon_Ecoli_like"/>
    <property type="match status" value="1"/>
</dbReference>
<name>A0A6J5JY27_9GAMM</name>
<dbReference type="FunFam" id="3.30.420.10:FF:000012">
    <property type="entry name" value="DNA polymerase III subunit epsilon"/>
    <property type="match status" value="1"/>
</dbReference>
<dbReference type="RefSeq" id="WP_176604959.1">
    <property type="nucleotide sequence ID" value="NZ_LR794158.1"/>
</dbReference>
<dbReference type="InterPro" id="IPR012337">
    <property type="entry name" value="RNaseH-like_sf"/>
</dbReference>
<dbReference type="GO" id="GO:0008408">
    <property type="term" value="F:3'-5' exonuclease activity"/>
    <property type="evidence" value="ECO:0007669"/>
    <property type="project" value="TreeGrafter"/>
</dbReference>
<dbReference type="GO" id="GO:0045004">
    <property type="term" value="P:DNA replication proofreading"/>
    <property type="evidence" value="ECO:0007669"/>
    <property type="project" value="TreeGrafter"/>
</dbReference>
<dbReference type="GO" id="GO:0046872">
    <property type="term" value="F:metal ion binding"/>
    <property type="evidence" value="ECO:0007669"/>
    <property type="project" value="UniProtKB-KW"/>
</dbReference>
<keyword evidence="5 18" id="KW-0548">Nucleotidyltransferase</keyword>
<evidence type="ECO:0000256" key="4">
    <source>
        <dbReference type="ARBA" id="ARBA00022679"/>
    </source>
</evidence>
<dbReference type="NCBIfam" id="NF004316">
    <property type="entry name" value="PRK05711.1"/>
    <property type="match status" value="1"/>
</dbReference>
<keyword evidence="6 18" id="KW-0235">DNA replication</keyword>
<dbReference type="NCBIfam" id="TIGR00573">
    <property type="entry name" value="dnaq"/>
    <property type="match status" value="1"/>
</dbReference>
<reference evidence="20 21" key="1">
    <citation type="submission" date="2020-04" db="EMBL/GenBank/DDBJ databases">
        <authorList>
            <person name="Graf S J."/>
        </authorList>
    </citation>
    <scope>NUCLEOTIDE SEQUENCE [LARGE SCALE GENOMIC DNA]</scope>
    <source>
        <strain evidence="20">1</strain>
    </source>
</reference>
<comment type="catalytic activity">
    <reaction evidence="14 18">
        <text>DNA(n) + a 2'-deoxyribonucleoside 5'-triphosphate = DNA(n+1) + diphosphate</text>
        <dbReference type="Rhea" id="RHEA:22508"/>
        <dbReference type="Rhea" id="RHEA-COMP:17339"/>
        <dbReference type="Rhea" id="RHEA-COMP:17340"/>
        <dbReference type="ChEBI" id="CHEBI:33019"/>
        <dbReference type="ChEBI" id="CHEBI:61560"/>
        <dbReference type="ChEBI" id="CHEBI:173112"/>
        <dbReference type="EC" id="2.7.7.7"/>
    </reaction>
</comment>
<dbReference type="PANTHER" id="PTHR30231">
    <property type="entry name" value="DNA POLYMERASE III SUBUNIT EPSILON"/>
    <property type="match status" value="1"/>
</dbReference>
<evidence type="ECO:0000256" key="8">
    <source>
        <dbReference type="ARBA" id="ARBA00022723"/>
    </source>
</evidence>
<dbReference type="GO" id="GO:0003887">
    <property type="term" value="F:DNA-directed DNA polymerase activity"/>
    <property type="evidence" value="ECO:0007669"/>
    <property type="project" value="UniProtKB-KW"/>
</dbReference>
<dbReference type="SMART" id="SM00479">
    <property type="entry name" value="EXOIII"/>
    <property type="match status" value="1"/>
</dbReference>
<dbReference type="EMBL" id="LR794158">
    <property type="protein sequence ID" value="CAB3976432.1"/>
    <property type="molecule type" value="Genomic_DNA"/>
</dbReference>
<feature type="binding site" evidence="16">
    <location>
        <position position="159"/>
    </location>
    <ligand>
        <name>substrate</name>
    </ligand>
</feature>
<evidence type="ECO:0000256" key="12">
    <source>
        <dbReference type="ARBA" id="ARBA00022932"/>
    </source>
</evidence>
<keyword evidence="13 17" id="KW-0464">Manganese</keyword>
<protein>
    <recommendedName>
        <fullName evidence="3 18">DNA polymerase III subunit epsilon</fullName>
        <ecNumber evidence="2 18">2.7.7.7</ecNumber>
    </recommendedName>
</protein>
<keyword evidence="11 17" id="KW-0460">Magnesium</keyword>
<feature type="active site" description="Proton acceptor" evidence="15">
    <location>
        <position position="154"/>
    </location>
</feature>
<keyword evidence="21" id="KW-1185">Reference proteome</keyword>
<keyword evidence="10 18" id="KW-0269">Exonuclease</keyword>
<evidence type="ECO:0000313" key="20">
    <source>
        <dbReference type="EMBL" id="CAB3976432.1"/>
    </source>
</evidence>
<sequence>MRQISLDTETTGLFYYQGHRIIEIGCVEIIDRKITKNTFQAYINPERLIDNDAKKITGLTDLFLKDKPLFKNVVNIFLNFIKDADEIIIHNAPFDINFINNEFKIINHDIKNIKHNFKIFDTLELARKLHPGKKNNLDALCMRYNISLSERKIHGALLDAELLAKVYLAMTENEENYENKKSNIVNDLTLNENIEILKANKQELNSHITYIKNLQEQIRII</sequence>
<keyword evidence="9 18" id="KW-0378">Hydrolase</keyword>
<comment type="cofactor">
    <cofactor evidence="17">
        <name>Mg(2+)</name>
        <dbReference type="ChEBI" id="CHEBI:18420"/>
    </cofactor>
    <cofactor evidence="17">
        <name>Mn(2+)</name>
        <dbReference type="ChEBI" id="CHEBI:29035"/>
    </cofactor>
    <text evidence="17">Binds 2 divalent metal cations. Magnesium or manganese.</text>
</comment>